<name>A0A075U0V9_9LACO</name>
<dbReference type="Pfam" id="PF00702">
    <property type="entry name" value="Hydrolase"/>
    <property type="match status" value="1"/>
</dbReference>
<keyword evidence="15" id="KW-1185">Reference proteome</keyword>
<dbReference type="GO" id="GO:0005886">
    <property type="term" value="C:plasma membrane"/>
    <property type="evidence" value="ECO:0007669"/>
    <property type="project" value="UniProtKB-SubCell"/>
</dbReference>
<dbReference type="GO" id="GO:0016887">
    <property type="term" value="F:ATP hydrolysis activity"/>
    <property type="evidence" value="ECO:0007669"/>
    <property type="project" value="InterPro"/>
</dbReference>
<reference evidence="14 15" key="1">
    <citation type="journal article" date="2014" name="Genome Announc.">
        <title>Complete Genome Sequences of Fish Pathogenic Weissella ceti Strains WS74 and WS105.</title>
        <authorList>
            <person name="Figueiredo H.C."/>
            <person name="Leal C.A."/>
            <person name="Dorella F.A."/>
            <person name="Carvalho A.F."/>
            <person name="Soares S.C."/>
            <person name="Pereira F.L."/>
            <person name="Azevedo V.A."/>
        </authorList>
    </citation>
    <scope>NUCLEOTIDE SEQUENCE [LARGE SCALE GENOMIC DNA]</scope>
    <source>
        <strain evidence="14 15">WS74</strain>
    </source>
</reference>
<dbReference type="NCBIfam" id="TIGR01494">
    <property type="entry name" value="ATPase_P-type"/>
    <property type="match status" value="1"/>
</dbReference>
<evidence type="ECO:0000256" key="6">
    <source>
        <dbReference type="ARBA" id="ARBA00022967"/>
    </source>
</evidence>
<dbReference type="SUPFAM" id="SSF81665">
    <property type="entry name" value="Calcium ATPase, transmembrane domain M"/>
    <property type="match status" value="1"/>
</dbReference>
<dbReference type="PATRIC" id="fig|759620.7.peg.1266"/>
<proteinExistence type="inferred from homology"/>
<feature type="transmembrane region" description="Helical" evidence="12">
    <location>
        <begin position="237"/>
        <end position="257"/>
    </location>
</feature>
<organism evidence="14 15">
    <name type="scientific">Weissella ceti</name>
    <dbReference type="NCBI Taxonomy" id="759620"/>
    <lineage>
        <taxon>Bacteria</taxon>
        <taxon>Bacillati</taxon>
        <taxon>Bacillota</taxon>
        <taxon>Bacilli</taxon>
        <taxon>Lactobacillales</taxon>
        <taxon>Lactobacillaceae</taxon>
        <taxon>Weissella</taxon>
    </lineage>
</organism>
<keyword evidence="3" id="KW-0104">Cadmium</keyword>
<evidence type="ECO:0000256" key="8">
    <source>
        <dbReference type="ARBA" id="ARBA00023065"/>
    </source>
</evidence>
<dbReference type="NCBIfam" id="TIGR01512">
    <property type="entry name" value="ATPase-IB2_Cd"/>
    <property type="match status" value="1"/>
</dbReference>
<dbReference type="InterPro" id="IPR023298">
    <property type="entry name" value="ATPase_P-typ_TM_dom_sf"/>
</dbReference>
<dbReference type="GO" id="GO:0046872">
    <property type="term" value="F:metal ion binding"/>
    <property type="evidence" value="ECO:0007669"/>
    <property type="project" value="UniProtKB-KW"/>
</dbReference>
<accession>A0A075U0V9</accession>
<keyword evidence="8" id="KW-0813">Transport</keyword>
<keyword evidence="12" id="KW-1003">Cell membrane</keyword>
<dbReference type="PROSITE" id="PS00154">
    <property type="entry name" value="ATPASE_E1_E2"/>
    <property type="match status" value="1"/>
</dbReference>
<dbReference type="GO" id="GO:0008551">
    <property type="term" value="F:P-type cadmium transporter activity"/>
    <property type="evidence" value="ECO:0007669"/>
    <property type="project" value="UniProtKB-EC"/>
</dbReference>
<dbReference type="STRING" id="759620.WS105_1312"/>
<gene>
    <name evidence="14" type="ORF">WS74_1318</name>
</gene>
<dbReference type="EMBL" id="CP009223">
    <property type="protein sequence ID" value="AIM63567.1"/>
    <property type="molecule type" value="Genomic_DNA"/>
</dbReference>
<feature type="domain" description="P-type ATPase A" evidence="13">
    <location>
        <begin position="119"/>
        <end position="218"/>
    </location>
</feature>
<comment type="catalytic activity">
    <reaction evidence="11">
        <text>Cd(2+)(in) + ATP + H2O = Cd(2+)(out) + ADP + phosphate + H(+)</text>
        <dbReference type="Rhea" id="RHEA:12132"/>
        <dbReference type="ChEBI" id="CHEBI:15377"/>
        <dbReference type="ChEBI" id="CHEBI:15378"/>
        <dbReference type="ChEBI" id="CHEBI:30616"/>
        <dbReference type="ChEBI" id="CHEBI:43474"/>
        <dbReference type="ChEBI" id="CHEBI:48775"/>
        <dbReference type="ChEBI" id="CHEBI:456216"/>
        <dbReference type="EC" id="7.2.2.21"/>
    </reaction>
</comment>
<dbReference type="Gene3D" id="2.70.150.10">
    <property type="entry name" value="Calcium-transporting ATPase, cytoplasmic transduction domain A"/>
    <property type="match status" value="1"/>
</dbReference>
<dbReference type="NCBIfam" id="TIGR01525">
    <property type="entry name" value="ATPase-IB_hvy"/>
    <property type="match status" value="1"/>
</dbReference>
<dbReference type="PANTHER" id="PTHR48085">
    <property type="entry name" value="CADMIUM/ZINC-TRANSPORTING ATPASE HMA2-RELATED"/>
    <property type="match status" value="1"/>
</dbReference>
<keyword evidence="12" id="KW-0547">Nucleotide-binding</keyword>
<dbReference type="InterPro" id="IPR001757">
    <property type="entry name" value="P_typ_ATPase"/>
</dbReference>
<evidence type="ECO:0000256" key="3">
    <source>
        <dbReference type="ARBA" id="ARBA00022539"/>
    </source>
</evidence>
<feature type="transmembrane region" description="Helical" evidence="12">
    <location>
        <begin position="12"/>
        <end position="29"/>
    </location>
</feature>
<dbReference type="KEGG" id="wce:WS08_1247"/>
<comment type="similarity">
    <text evidence="2 12">Belongs to the cation transport ATPase (P-type) (TC 3.A.3) family. Type IB subfamily.</text>
</comment>
<comment type="subcellular location">
    <subcellularLocation>
        <location evidence="1">Cell membrane</location>
        <topology evidence="1">Multi-pass membrane protein</topology>
    </subcellularLocation>
</comment>
<dbReference type="GO" id="GO:0005524">
    <property type="term" value="F:ATP binding"/>
    <property type="evidence" value="ECO:0007669"/>
    <property type="project" value="UniProtKB-UniRule"/>
</dbReference>
<dbReference type="KEGG" id="wci:WS105_1312"/>
<dbReference type="Proteomes" id="UP000029079">
    <property type="component" value="Chromosome"/>
</dbReference>
<keyword evidence="8" id="KW-0406">Ion transport</keyword>
<evidence type="ECO:0000313" key="15">
    <source>
        <dbReference type="Proteomes" id="UP000029079"/>
    </source>
</evidence>
<evidence type="ECO:0000256" key="5">
    <source>
        <dbReference type="ARBA" id="ARBA00022723"/>
    </source>
</evidence>
<keyword evidence="12" id="KW-0067">ATP-binding</keyword>
<dbReference type="AlphaFoldDB" id="A0A075U0V9"/>
<evidence type="ECO:0000256" key="1">
    <source>
        <dbReference type="ARBA" id="ARBA00004651"/>
    </source>
</evidence>
<dbReference type="SUPFAM" id="SSF81653">
    <property type="entry name" value="Calcium ATPase, transduction domain A"/>
    <property type="match status" value="1"/>
</dbReference>
<feature type="transmembrane region" description="Helical" evidence="12">
    <location>
        <begin position="35"/>
        <end position="56"/>
    </location>
</feature>
<dbReference type="FunFam" id="2.70.150.10:FF:000002">
    <property type="entry name" value="Copper-transporting ATPase 1, putative"/>
    <property type="match status" value="1"/>
</dbReference>
<evidence type="ECO:0000256" key="4">
    <source>
        <dbReference type="ARBA" id="ARBA00022692"/>
    </source>
</evidence>
<keyword evidence="5 12" id="KW-0479">Metal-binding</keyword>
<keyword evidence="7 12" id="KW-1133">Transmembrane helix</keyword>
<evidence type="ECO:0000256" key="12">
    <source>
        <dbReference type="RuleBase" id="RU362081"/>
    </source>
</evidence>
<dbReference type="InterPro" id="IPR008250">
    <property type="entry name" value="ATPase_P-typ_transduc_dom_A_sf"/>
</dbReference>
<dbReference type="InterPro" id="IPR023214">
    <property type="entry name" value="HAD_sf"/>
</dbReference>
<dbReference type="Pfam" id="PF00122">
    <property type="entry name" value="E1-E2_ATPase"/>
    <property type="match status" value="1"/>
</dbReference>
<dbReference type="PANTHER" id="PTHR48085:SF5">
    <property type="entry name" value="CADMIUM_ZINC-TRANSPORTING ATPASE HMA4-RELATED"/>
    <property type="match status" value="1"/>
</dbReference>
<dbReference type="InterPro" id="IPR059000">
    <property type="entry name" value="ATPase_P-type_domA"/>
</dbReference>
<evidence type="ECO:0000259" key="13">
    <source>
        <dbReference type="Pfam" id="PF00122"/>
    </source>
</evidence>
<dbReference type="Gene3D" id="3.40.50.1000">
    <property type="entry name" value="HAD superfamily/HAD-like"/>
    <property type="match status" value="1"/>
</dbReference>
<dbReference type="SUPFAM" id="SSF56784">
    <property type="entry name" value="HAD-like"/>
    <property type="match status" value="1"/>
</dbReference>
<dbReference type="Gene3D" id="3.40.1110.10">
    <property type="entry name" value="Calcium-transporting ATPase, cytoplasmic domain N"/>
    <property type="match status" value="1"/>
</dbReference>
<dbReference type="InterPro" id="IPR051014">
    <property type="entry name" value="Cation_Transport_ATPase_IB"/>
</dbReference>
<keyword evidence="9 12" id="KW-0472">Membrane</keyword>
<keyword evidence="6" id="KW-1278">Translocase</keyword>
<dbReference type="InterPro" id="IPR023299">
    <property type="entry name" value="ATPase_P-typ_cyto_dom_N"/>
</dbReference>
<feature type="transmembrane region" description="Helical" evidence="12">
    <location>
        <begin position="569"/>
        <end position="592"/>
    </location>
</feature>
<dbReference type="RefSeq" id="WP_009765190.1">
    <property type="nucleotide sequence ID" value="NZ_CP009223.1"/>
</dbReference>
<evidence type="ECO:0000256" key="9">
    <source>
        <dbReference type="ARBA" id="ARBA00023136"/>
    </source>
</evidence>
<dbReference type="SFLD" id="SFLDG00002">
    <property type="entry name" value="C1.7:_P-type_atpase_like"/>
    <property type="match status" value="1"/>
</dbReference>
<dbReference type="SFLD" id="SFLDF00027">
    <property type="entry name" value="p-type_atpase"/>
    <property type="match status" value="1"/>
</dbReference>
<dbReference type="InterPro" id="IPR036412">
    <property type="entry name" value="HAD-like_sf"/>
</dbReference>
<dbReference type="SFLD" id="SFLDS00003">
    <property type="entry name" value="Haloacid_Dehalogenase"/>
    <property type="match status" value="1"/>
</dbReference>
<evidence type="ECO:0000256" key="7">
    <source>
        <dbReference type="ARBA" id="ARBA00022989"/>
    </source>
</evidence>
<keyword evidence="4 12" id="KW-0812">Transmembrane</keyword>
<feature type="transmembrane region" description="Helical" evidence="12">
    <location>
        <begin position="269"/>
        <end position="294"/>
    </location>
</feature>
<evidence type="ECO:0000256" key="2">
    <source>
        <dbReference type="ARBA" id="ARBA00006024"/>
    </source>
</evidence>
<dbReference type="KEGG" id="wct:WS74_1318"/>
<dbReference type="PRINTS" id="PR00119">
    <property type="entry name" value="CATATPASE"/>
</dbReference>
<evidence type="ECO:0000313" key="14">
    <source>
        <dbReference type="EMBL" id="AIM63567.1"/>
    </source>
</evidence>
<dbReference type="InterPro" id="IPR018303">
    <property type="entry name" value="ATPase_P-typ_P_site"/>
</dbReference>
<evidence type="ECO:0000256" key="10">
    <source>
        <dbReference type="ARBA" id="ARBA00039103"/>
    </source>
</evidence>
<dbReference type="InterPro" id="IPR027256">
    <property type="entry name" value="P-typ_ATPase_IB"/>
</dbReference>
<reference evidence="15" key="2">
    <citation type="submission" date="2014-08" db="EMBL/GenBank/DDBJ databases">
        <title>Complete genome of Weissella ceti strain WS74 isolated from diseased rainbow trout in Brazil.</title>
        <authorList>
            <person name="Figueiredo H.C.P."/>
            <person name="Leal C.A.G."/>
            <person name="Pereira F.L."/>
            <person name="Soares S.C."/>
            <person name="Dorella F.A."/>
            <person name="Carvalho A.F."/>
            <person name="Azevedo V.A.C."/>
        </authorList>
    </citation>
    <scope>NUCLEOTIDE SEQUENCE [LARGE SCALE GENOMIC DNA]</scope>
    <source>
        <strain evidence="15">WS74</strain>
    </source>
</reference>
<evidence type="ECO:0000256" key="11">
    <source>
        <dbReference type="ARBA" id="ARBA00049338"/>
    </source>
</evidence>
<dbReference type="EC" id="7.2.2.21" evidence="10"/>
<dbReference type="InterPro" id="IPR044492">
    <property type="entry name" value="P_typ_ATPase_HD_dom"/>
</dbReference>
<protein>
    <recommendedName>
        <fullName evidence="10">Cd(2+)-exporting ATPase</fullName>
        <ecNumber evidence="10">7.2.2.21</ecNumber>
    </recommendedName>
</protein>
<sequence>MKNLRLDAENKKRASLLIAATVLTILAVMMPKNALSIAIFLVAYVFAGGGVVLKAVRNILKGDFFDENTLMSIATIGALILGDYPEAIAVMLFFSVGEIIEDAAVDRSKRSITELLSVKPEYANLQTENGFKEVAPETIKIGDIIQIKPGEKVPLDGTVIDGTSNLNTAALTGESMPQAVKAGDDVLSGSINDNGTLLLEVTKVYADSTVAKIMDLVENASEKKTDTEKFITKFSRIYTPVVVVAALLLAIVPPIFFGGEWSLWTSRALVFLVISCPCALVLSVPLAFFAGLGATSQHGVLIKGSNYLEALNNVDTVVFDKTGTLTEGRFTVREIVPVDGVTEEDLLGYTAAVEQASTHPIARSIVKSFTRDLAAYQITETVETAGNGISAVVNDRQVVVGNNKALAAIGLPEQELDSAGTTVFVAVDGVYWGHIVIADQPKSDAKAAIKSLHQQGVTNTVMLTGDNQAVGTTVAKQLGLDDVKTNLLPADKVTEITALQAKEAENKKVAFVGDGINDTPVLMQADVGIAMGGLGSDAAIEAADLVIMDDKPSRIATVMKIARKTRQIVVQNIVFALAVKGIFLALGAFGVIGMWEAVFADVGVTVLAVLNAMRILRANYDD</sequence>